<dbReference type="PATRIC" id="fig|1162668.3.peg.351"/>
<protein>
    <recommendedName>
        <fullName evidence="4">DUF3332 family protein</fullName>
    </recommendedName>
</protein>
<evidence type="ECO:0000313" key="3">
    <source>
        <dbReference type="Proteomes" id="UP000007382"/>
    </source>
</evidence>
<gene>
    <name evidence="2" type="ordered locus">LFE_0306</name>
</gene>
<dbReference type="EMBL" id="AP012342">
    <property type="protein sequence ID" value="BAM06028.1"/>
    <property type="molecule type" value="Genomic_DNA"/>
</dbReference>
<evidence type="ECO:0008006" key="4">
    <source>
        <dbReference type="Google" id="ProtNLM"/>
    </source>
</evidence>
<keyword evidence="3" id="KW-1185">Reference proteome</keyword>
<dbReference type="PROSITE" id="PS51257">
    <property type="entry name" value="PROKAR_LIPOPROTEIN"/>
    <property type="match status" value="1"/>
</dbReference>
<sequence length="180" mass="19299">MFNKTKTWISAGMLVVFMGVLSGCYGQYALVHLLYKSNGTIENKWARSGVNALLIIFPVYAIAGLGDVIIFNTIEFWSGKNPITNSPSVSGKADIPQNGMRAETTKSGNHVVLAWHYSQSRKSLVALSVTRPSTGAPVVKLYRSHAVDSQVMGAGAHVTETTFNAGHMSSRVVTGLPGTI</sequence>
<dbReference type="RefSeq" id="WP_014448521.1">
    <property type="nucleotide sequence ID" value="NC_017094.1"/>
</dbReference>
<dbReference type="OrthoDB" id="9814441at2"/>
<reference evidence="2 3" key="1">
    <citation type="journal article" date="2012" name="J. Bacteriol.">
        <title>Complete Genome Sequence of Leptospirillum ferrooxidans Strain C2-3, Isolated from a Fresh Volcanic Ash Deposit on the Island of Miyake, Japan.</title>
        <authorList>
            <person name="Fujimura R."/>
            <person name="Sato Y."/>
            <person name="Nishizawa T."/>
            <person name="Oshima K."/>
            <person name="Kim S.-W."/>
            <person name="Hattori M."/>
            <person name="Kamijo T."/>
            <person name="Ohta H."/>
        </authorList>
    </citation>
    <scope>NUCLEOTIDE SEQUENCE [LARGE SCALE GENOMIC DNA]</scope>
    <source>
        <strain evidence="2 3">C2-3</strain>
    </source>
</reference>
<feature type="transmembrane region" description="Helical" evidence="1">
    <location>
        <begin position="7"/>
        <end position="30"/>
    </location>
</feature>
<dbReference type="STRING" id="1162668.LFE_0306"/>
<dbReference type="InterPro" id="IPR021768">
    <property type="entry name" value="DUF3332"/>
</dbReference>
<feature type="transmembrane region" description="Helical" evidence="1">
    <location>
        <begin position="50"/>
        <end position="71"/>
    </location>
</feature>
<dbReference type="Pfam" id="PF11810">
    <property type="entry name" value="DUF3332"/>
    <property type="match status" value="1"/>
</dbReference>
<organism evidence="2 3">
    <name type="scientific">Leptospirillum ferrooxidans (strain C2-3)</name>
    <dbReference type="NCBI Taxonomy" id="1162668"/>
    <lineage>
        <taxon>Bacteria</taxon>
        <taxon>Pseudomonadati</taxon>
        <taxon>Nitrospirota</taxon>
        <taxon>Nitrospiria</taxon>
        <taxon>Nitrospirales</taxon>
        <taxon>Nitrospiraceae</taxon>
        <taxon>Leptospirillum</taxon>
    </lineage>
</organism>
<dbReference type="KEGG" id="lfc:LFE_0306"/>
<dbReference type="AlphaFoldDB" id="I0IL79"/>
<keyword evidence="1" id="KW-0472">Membrane</keyword>
<proteinExistence type="predicted"/>
<evidence type="ECO:0000313" key="2">
    <source>
        <dbReference type="EMBL" id="BAM06028.1"/>
    </source>
</evidence>
<keyword evidence="1" id="KW-1133">Transmembrane helix</keyword>
<keyword evidence="1" id="KW-0812">Transmembrane</keyword>
<dbReference type="HOGENOM" id="CLU_1530685_0_0_0"/>
<name>I0IL79_LEPFC</name>
<accession>I0IL79</accession>
<dbReference type="Proteomes" id="UP000007382">
    <property type="component" value="Chromosome"/>
</dbReference>
<evidence type="ECO:0000256" key="1">
    <source>
        <dbReference type="SAM" id="Phobius"/>
    </source>
</evidence>
<reference evidence="3" key="2">
    <citation type="submission" date="2012-03" db="EMBL/GenBank/DDBJ databases">
        <title>The complete genome sequence of the pioneer microbe on fresh volcanic deposit, Leptospirillum ferrooxidans strain C2-3.</title>
        <authorList>
            <person name="Fujimura R."/>
            <person name="Sato Y."/>
            <person name="Nishizawa T."/>
            <person name="Nanba K."/>
            <person name="Oshima K."/>
            <person name="Hattori M."/>
            <person name="Kamijo T."/>
            <person name="Ohta H."/>
        </authorList>
    </citation>
    <scope>NUCLEOTIDE SEQUENCE [LARGE SCALE GENOMIC DNA]</scope>
    <source>
        <strain evidence="3">C2-3</strain>
    </source>
</reference>